<dbReference type="EMBL" id="JABFAA010000004">
    <property type="protein sequence ID" value="MBA0680101.1"/>
    <property type="molecule type" value="Genomic_DNA"/>
</dbReference>
<feature type="domain" description="DUF7152" evidence="3">
    <location>
        <begin position="1"/>
        <end position="99"/>
    </location>
</feature>
<dbReference type="InterPro" id="IPR055576">
    <property type="entry name" value="DUF7152"/>
</dbReference>
<dbReference type="AlphaFoldDB" id="A0A7J8WYK6"/>
<keyword evidence="2" id="KW-1133">Transmembrane helix</keyword>
<evidence type="ECO:0000256" key="1">
    <source>
        <dbReference type="ARBA" id="ARBA00022729"/>
    </source>
</evidence>
<dbReference type="GO" id="GO:0005789">
    <property type="term" value="C:endoplasmic reticulum membrane"/>
    <property type="evidence" value="ECO:0007669"/>
    <property type="project" value="TreeGrafter"/>
</dbReference>
<name>A0A7J8WYK6_GOSAI</name>
<keyword evidence="2" id="KW-0472">Membrane</keyword>
<comment type="caution">
    <text evidence="4">The sequence shown here is derived from an EMBL/GenBank/DDBJ whole genome shotgun (WGS) entry which is preliminary data.</text>
</comment>
<keyword evidence="2" id="KW-0812">Transmembrane</keyword>
<keyword evidence="5" id="KW-1185">Reference proteome</keyword>
<evidence type="ECO:0000256" key="2">
    <source>
        <dbReference type="SAM" id="Phobius"/>
    </source>
</evidence>
<evidence type="ECO:0000313" key="4">
    <source>
        <dbReference type="EMBL" id="MBA0680101.1"/>
    </source>
</evidence>
<dbReference type="PANTHER" id="PTHR23303">
    <property type="entry name" value="CARBOXYPEPTIDASE REGULATORY REGION-CONTAINING"/>
    <property type="match status" value="1"/>
</dbReference>
<dbReference type="Proteomes" id="UP000593577">
    <property type="component" value="Unassembled WGS sequence"/>
</dbReference>
<gene>
    <name evidence="4" type="ORF">Goari_011823</name>
</gene>
<protein>
    <recommendedName>
        <fullName evidence="3">DUF7152 domain-containing protein</fullName>
    </recommendedName>
</protein>
<evidence type="ECO:0000259" key="3">
    <source>
        <dbReference type="Pfam" id="PF23662"/>
    </source>
</evidence>
<sequence length="160" mass="17861">MTILSGHVEANRTGELHSHLLVEIKSAGDTSKVESVFQLPLSNFFQVKDLPRGKHTVQLKSNLPSSTHKFESEVIEVDLEKNAQVHVGPLKYSVEEYHHKQELTPAPVFPLIVGVSVIILFLSIPRLKDIYQAATGIPTPGFMTTAKKEPRKPVVRKKTF</sequence>
<accession>A0A7J8WYK6</accession>
<proteinExistence type="predicted"/>
<keyword evidence="1" id="KW-0732">Signal</keyword>
<feature type="transmembrane region" description="Helical" evidence="2">
    <location>
        <begin position="106"/>
        <end position="124"/>
    </location>
</feature>
<evidence type="ECO:0000313" key="5">
    <source>
        <dbReference type="Proteomes" id="UP000593577"/>
    </source>
</evidence>
<dbReference type="InterPro" id="IPR051417">
    <property type="entry name" value="SDr/BOS_complex"/>
</dbReference>
<organism evidence="4 5">
    <name type="scientific">Gossypium aridum</name>
    <name type="common">American cotton</name>
    <name type="synonym">Erioxylum aridum</name>
    <dbReference type="NCBI Taxonomy" id="34290"/>
    <lineage>
        <taxon>Eukaryota</taxon>
        <taxon>Viridiplantae</taxon>
        <taxon>Streptophyta</taxon>
        <taxon>Embryophyta</taxon>
        <taxon>Tracheophyta</taxon>
        <taxon>Spermatophyta</taxon>
        <taxon>Magnoliopsida</taxon>
        <taxon>eudicotyledons</taxon>
        <taxon>Gunneridae</taxon>
        <taxon>Pentapetalae</taxon>
        <taxon>rosids</taxon>
        <taxon>malvids</taxon>
        <taxon>Malvales</taxon>
        <taxon>Malvaceae</taxon>
        <taxon>Malvoideae</taxon>
        <taxon>Gossypium</taxon>
    </lineage>
</organism>
<dbReference type="Pfam" id="PF23662">
    <property type="entry name" value="DUF7152"/>
    <property type="match status" value="1"/>
</dbReference>
<reference evidence="4 5" key="1">
    <citation type="journal article" date="2019" name="Genome Biol. Evol.">
        <title>Insights into the evolution of the New World diploid cottons (Gossypium, subgenus Houzingenia) based on genome sequencing.</title>
        <authorList>
            <person name="Grover C.E."/>
            <person name="Arick M.A. 2nd"/>
            <person name="Thrash A."/>
            <person name="Conover J.L."/>
            <person name="Sanders W.S."/>
            <person name="Peterson D.G."/>
            <person name="Frelichowski J.E."/>
            <person name="Scheffler J.A."/>
            <person name="Scheffler B.E."/>
            <person name="Wendel J.F."/>
        </authorList>
    </citation>
    <scope>NUCLEOTIDE SEQUENCE [LARGE SCALE GENOMIC DNA]</scope>
    <source>
        <strain evidence="4">185</strain>
        <tissue evidence="4">Leaf</tissue>
    </source>
</reference>
<dbReference type="PANTHER" id="PTHR23303:SF14">
    <property type="entry name" value="BOS COMPLEX SUBUNIT NOMO1-RELATED"/>
    <property type="match status" value="1"/>
</dbReference>